<dbReference type="PROSITE" id="PS51186">
    <property type="entry name" value="GNAT"/>
    <property type="match status" value="2"/>
</dbReference>
<keyword evidence="5" id="KW-1185">Reference proteome</keyword>
<dbReference type="InterPro" id="IPR016181">
    <property type="entry name" value="Acyl_CoA_acyltransferase"/>
</dbReference>
<keyword evidence="2" id="KW-0012">Acyltransferase</keyword>
<dbReference type="InterPro" id="IPR050680">
    <property type="entry name" value="YpeA/RimI_acetyltransf"/>
</dbReference>
<proteinExistence type="predicted"/>
<dbReference type="RefSeq" id="WP_055747209.1">
    <property type="nucleotide sequence ID" value="NZ_LJJB01000013.1"/>
</dbReference>
<gene>
    <name evidence="4" type="ORF">AN963_24930</name>
</gene>
<evidence type="ECO:0000256" key="2">
    <source>
        <dbReference type="ARBA" id="ARBA00023315"/>
    </source>
</evidence>
<dbReference type="SUPFAM" id="SSF55729">
    <property type="entry name" value="Acyl-CoA N-acyltransferases (Nat)"/>
    <property type="match status" value="2"/>
</dbReference>
<evidence type="ECO:0000313" key="4">
    <source>
        <dbReference type="EMBL" id="KQL44621.1"/>
    </source>
</evidence>
<evidence type="ECO:0000256" key="1">
    <source>
        <dbReference type="ARBA" id="ARBA00022679"/>
    </source>
</evidence>
<dbReference type="Proteomes" id="UP000051063">
    <property type="component" value="Unassembled WGS sequence"/>
</dbReference>
<name>A0ABR5N2E3_BRECH</name>
<dbReference type="Pfam" id="PF00583">
    <property type="entry name" value="Acetyltransf_1"/>
    <property type="match status" value="2"/>
</dbReference>
<sequence length="296" mass="32962">MSTINNGAGLVVAKGLSEEWLKQIVHLAKICEAYDEFDLSVNLNVSMLQNRQPEQTNDFLYVQDGQLVGFLGMYAIVSPKEVEISGMVHPDYRRKGIFRALYEQAKAECEKREVTQILLVSNRKSKEASSFAECVAATYQFSEYKLDYSATAHVTAVESDNRLQLCPATTNDFQTLVEIGVSGFEDTAELMTALVTRNLSEPSFQTYLAQYESEPVGMITVSEEDNEFFISGFCVKKGLQGKGLGRKILSQTVEILNQREHIGGISLEVAVDNQNALSLYQSTGFEVVSVYDYYVG</sequence>
<dbReference type="Gene3D" id="3.40.630.30">
    <property type="match status" value="2"/>
</dbReference>
<comment type="caution">
    <text evidence="4">The sequence shown here is derived from an EMBL/GenBank/DDBJ whole genome shotgun (WGS) entry which is preliminary data.</text>
</comment>
<organism evidence="4 5">
    <name type="scientific">Brevibacillus choshinensis</name>
    <dbReference type="NCBI Taxonomy" id="54911"/>
    <lineage>
        <taxon>Bacteria</taxon>
        <taxon>Bacillati</taxon>
        <taxon>Bacillota</taxon>
        <taxon>Bacilli</taxon>
        <taxon>Bacillales</taxon>
        <taxon>Paenibacillaceae</taxon>
        <taxon>Brevibacillus</taxon>
    </lineage>
</organism>
<accession>A0ABR5N2E3</accession>
<evidence type="ECO:0000259" key="3">
    <source>
        <dbReference type="PROSITE" id="PS51186"/>
    </source>
</evidence>
<dbReference type="InterPro" id="IPR000182">
    <property type="entry name" value="GNAT_dom"/>
</dbReference>
<feature type="domain" description="N-acetyltransferase" evidence="3">
    <location>
        <begin position="163"/>
        <end position="296"/>
    </location>
</feature>
<reference evidence="4 5" key="1">
    <citation type="submission" date="2015-09" db="EMBL/GenBank/DDBJ databases">
        <title>Genome sequencing project for genomic taxonomy and phylogenomics of Bacillus-like bacteria.</title>
        <authorList>
            <person name="Liu B."/>
            <person name="Wang J."/>
            <person name="Zhu Y."/>
            <person name="Liu G."/>
            <person name="Chen Q."/>
            <person name="Chen Z."/>
            <person name="Lan J."/>
            <person name="Che J."/>
            <person name="Ge C."/>
            <person name="Shi H."/>
            <person name="Pan Z."/>
            <person name="Liu X."/>
        </authorList>
    </citation>
    <scope>NUCLEOTIDE SEQUENCE [LARGE SCALE GENOMIC DNA]</scope>
    <source>
        <strain evidence="4 5">DSM 8552</strain>
    </source>
</reference>
<keyword evidence="1" id="KW-0808">Transferase</keyword>
<feature type="domain" description="N-acetyltransferase" evidence="3">
    <location>
        <begin position="11"/>
        <end position="164"/>
    </location>
</feature>
<protein>
    <recommendedName>
        <fullName evidence="3">N-acetyltransferase domain-containing protein</fullName>
    </recommendedName>
</protein>
<dbReference type="PANTHER" id="PTHR43420:SF12">
    <property type="entry name" value="N-ACETYLTRANSFERASE DOMAIN-CONTAINING PROTEIN"/>
    <property type="match status" value="1"/>
</dbReference>
<dbReference type="CDD" id="cd04301">
    <property type="entry name" value="NAT_SF"/>
    <property type="match status" value="2"/>
</dbReference>
<dbReference type="EMBL" id="LJJB01000013">
    <property type="protein sequence ID" value="KQL44621.1"/>
    <property type="molecule type" value="Genomic_DNA"/>
</dbReference>
<dbReference type="PANTHER" id="PTHR43420">
    <property type="entry name" value="ACETYLTRANSFERASE"/>
    <property type="match status" value="1"/>
</dbReference>
<evidence type="ECO:0000313" key="5">
    <source>
        <dbReference type="Proteomes" id="UP000051063"/>
    </source>
</evidence>